<evidence type="ECO:0000259" key="4">
    <source>
        <dbReference type="PROSITE" id="PS50888"/>
    </source>
</evidence>
<evidence type="ECO:0000256" key="3">
    <source>
        <dbReference type="ARBA" id="ARBA00023163"/>
    </source>
</evidence>
<dbReference type="OrthoDB" id="10069510at2759"/>
<dbReference type="FunFam" id="4.10.280.10:FF:000015">
    <property type="entry name" value="T-cell acute lymphocytic leukemia 1"/>
    <property type="match status" value="1"/>
</dbReference>
<protein>
    <recommendedName>
        <fullName evidence="4">BHLH domain-containing protein</fullName>
    </recommendedName>
</protein>
<dbReference type="GO" id="GO:0000981">
    <property type="term" value="F:DNA-binding transcription factor activity, RNA polymerase II-specific"/>
    <property type="evidence" value="ECO:0007669"/>
    <property type="project" value="InterPro"/>
</dbReference>
<dbReference type="Proteomes" id="UP000639338">
    <property type="component" value="Unassembled WGS sequence"/>
</dbReference>
<evidence type="ECO:0000256" key="2">
    <source>
        <dbReference type="ARBA" id="ARBA00023125"/>
    </source>
</evidence>
<reference evidence="5 6" key="1">
    <citation type="submission" date="2020-08" db="EMBL/GenBank/DDBJ databases">
        <title>Aphidius gifuensis genome sequencing and assembly.</title>
        <authorList>
            <person name="Du Z."/>
        </authorList>
    </citation>
    <scope>NUCLEOTIDE SEQUENCE [LARGE SCALE GENOMIC DNA]</scope>
    <source>
        <strain evidence="5">YNYX2018</strain>
        <tissue evidence="5">Adults</tissue>
    </source>
</reference>
<dbReference type="PROSITE" id="PS50888">
    <property type="entry name" value="BHLH"/>
    <property type="match status" value="1"/>
</dbReference>
<organism evidence="5 6">
    <name type="scientific">Aphidius gifuensis</name>
    <name type="common">Parasitoid wasp</name>
    <dbReference type="NCBI Taxonomy" id="684658"/>
    <lineage>
        <taxon>Eukaryota</taxon>
        <taxon>Metazoa</taxon>
        <taxon>Ecdysozoa</taxon>
        <taxon>Arthropoda</taxon>
        <taxon>Hexapoda</taxon>
        <taxon>Insecta</taxon>
        <taxon>Pterygota</taxon>
        <taxon>Neoptera</taxon>
        <taxon>Endopterygota</taxon>
        <taxon>Hymenoptera</taxon>
        <taxon>Apocrita</taxon>
        <taxon>Ichneumonoidea</taxon>
        <taxon>Braconidae</taxon>
        <taxon>Aphidiinae</taxon>
        <taxon>Aphidius</taxon>
    </lineage>
</organism>
<evidence type="ECO:0000256" key="1">
    <source>
        <dbReference type="ARBA" id="ARBA00023015"/>
    </source>
</evidence>
<keyword evidence="6" id="KW-1185">Reference proteome</keyword>
<dbReference type="PANTHER" id="PTHR13864">
    <property type="entry name" value="T-CELL ACUTE LYMPHOCYTIC LEUKEMIA/STEM CELL LEUKEMIA-RELATED"/>
    <property type="match status" value="1"/>
</dbReference>
<dbReference type="InterPro" id="IPR011598">
    <property type="entry name" value="bHLH_dom"/>
</dbReference>
<evidence type="ECO:0000313" key="6">
    <source>
        <dbReference type="Proteomes" id="UP000639338"/>
    </source>
</evidence>
<keyword evidence="3" id="KW-0804">Transcription</keyword>
<dbReference type="GO" id="GO:0000978">
    <property type="term" value="F:RNA polymerase II cis-regulatory region sequence-specific DNA binding"/>
    <property type="evidence" value="ECO:0007669"/>
    <property type="project" value="TreeGrafter"/>
</dbReference>
<dbReference type="InterPro" id="IPR036638">
    <property type="entry name" value="HLH_DNA-bd_sf"/>
</dbReference>
<feature type="domain" description="BHLH" evidence="4">
    <location>
        <begin position="43"/>
        <end position="95"/>
    </location>
</feature>
<proteinExistence type="predicted"/>
<dbReference type="EMBL" id="JACMRX010000003">
    <property type="protein sequence ID" value="KAF7993812.1"/>
    <property type="molecule type" value="Genomic_DNA"/>
</dbReference>
<dbReference type="GO" id="GO:0046983">
    <property type="term" value="F:protein dimerization activity"/>
    <property type="evidence" value="ECO:0007669"/>
    <property type="project" value="InterPro"/>
</dbReference>
<dbReference type="PANTHER" id="PTHR13864:SF15">
    <property type="entry name" value="T-CELL ACUTE LYMPHOCYTIC LEUKEMIA PROTEIN 1 HOMOLOG-RELATED"/>
    <property type="match status" value="1"/>
</dbReference>
<dbReference type="Pfam" id="PF00010">
    <property type="entry name" value="HLH"/>
    <property type="match status" value="1"/>
</dbReference>
<dbReference type="SMART" id="SM00353">
    <property type="entry name" value="HLH"/>
    <property type="match status" value="1"/>
</dbReference>
<comment type="caution">
    <text evidence="5">The sequence shown here is derived from an EMBL/GenBank/DDBJ whole genome shotgun (WGS) entry which is preliminary data.</text>
</comment>
<dbReference type="InterPro" id="IPR040238">
    <property type="entry name" value="TAL-like"/>
</dbReference>
<keyword evidence="1" id="KW-0805">Transcription regulation</keyword>
<accession>A0A835CRZ4</accession>
<dbReference type="CDD" id="cd19708">
    <property type="entry name" value="bHLH_TS_dHLH3B_like"/>
    <property type="match status" value="1"/>
</dbReference>
<gene>
    <name evidence="5" type="ORF">HCN44_011081</name>
</gene>
<evidence type="ECO:0000313" key="5">
    <source>
        <dbReference type="EMBL" id="KAF7993812.1"/>
    </source>
</evidence>
<dbReference type="Gene3D" id="4.10.280.10">
    <property type="entry name" value="Helix-loop-helix DNA-binding domain"/>
    <property type="match status" value="1"/>
</dbReference>
<dbReference type="SUPFAM" id="SSF47459">
    <property type="entry name" value="HLH, helix-loop-helix DNA-binding domain"/>
    <property type="match status" value="1"/>
</dbReference>
<dbReference type="AlphaFoldDB" id="A0A835CRZ4"/>
<sequence>MDNESSSSSSSLLLLCTSGTTMMTSTTTSSTTSSTTTIQHDGVRKLFTNSRERWRQQNVSGAFSELRKLVPTHPPEKKLSKNEILRMAIRYIRLLTNVLEWQKAQECTNLRIKCEPSFIQYSPKSPSNLMIFKKEEKNTKDKIDTTNKNTNNNNKIINNYHLPCDVKNGNELLMIASGLSSSKHKSSVASAATGRCSNLRKIRQIITNNNNSNNLNNNLSYFKKNNAKLDDENESLCGNISKSSVKKRIKIMNHESKKLD</sequence>
<name>A0A835CRZ4_APHGI</name>
<keyword evidence="2" id="KW-0238">DNA-binding</keyword>